<reference evidence="2" key="1">
    <citation type="journal article" date="2022" name="New Phytol.">
        <title>Evolutionary transition to the ectomycorrhizal habit in the genomes of a hyperdiverse lineage of mushroom-forming fungi.</title>
        <authorList>
            <person name="Looney B."/>
            <person name="Miyauchi S."/>
            <person name="Morin E."/>
            <person name="Drula E."/>
            <person name="Courty P.E."/>
            <person name="Kohler A."/>
            <person name="Kuo A."/>
            <person name="LaButti K."/>
            <person name="Pangilinan J."/>
            <person name="Lipzen A."/>
            <person name="Riley R."/>
            <person name="Andreopoulos W."/>
            <person name="He G."/>
            <person name="Johnson J."/>
            <person name="Nolan M."/>
            <person name="Tritt A."/>
            <person name="Barry K.W."/>
            <person name="Grigoriev I.V."/>
            <person name="Nagy L.G."/>
            <person name="Hibbett D."/>
            <person name="Henrissat B."/>
            <person name="Matheny P.B."/>
            <person name="Labbe J."/>
            <person name="Martin F.M."/>
        </authorList>
    </citation>
    <scope>NUCLEOTIDE SEQUENCE</scope>
    <source>
        <strain evidence="2">BPL690</strain>
    </source>
</reference>
<feature type="region of interest" description="Disordered" evidence="1">
    <location>
        <begin position="206"/>
        <end position="495"/>
    </location>
</feature>
<keyword evidence="3" id="KW-1185">Reference proteome</keyword>
<feature type="compositionally biased region" description="Basic and acidic residues" evidence="1">
    <location>
        <begin position="408"/>
        <end position="419"/>
    </location>
</feature>
<feature type="compositionally biased region" description="Polar residues" evidence="1">
    <location>
        <begin position="41"/>
        <end position="66"/>
    </location>
</feature>
<name>A0AAD4LVW5_9AGAM</name>
<feature type="region of interest" description="Disordered" evidence="1">
    <location>
        <begin position="1"/>
        <end position="112"/>
    </location>
</feature>
<evidence type="ECO:0000313" key="3">
    <source>
        <dbReference type="Proteomes" id="UP001203297"/>
    </source>
</evidence>
<protein>
    <submittedName>
        <fullName evidence="2">Uncharacterized protein</fullName>
    </submittedName>
</protein>
<dbReference type="EMBL" id="WTXG01000117">
    <property type="protein sequence ID" value="KAI0292615.1"/>
    <property type="molecule type" value="Genomic_DNA"/>
</dbReference>
<accession>A0AAD4LVW5</accession>
<feature type="compositionally biased region" description="Basic and acidic residues" evidence="1">
    <location>
        <begin position="240"/>
        <end position="271"/>
    </location>
</feature>
<evidence type="ECO:0000313" key="2">
    <source>
        <dbReference type="EMBL" id="KAI0292615.1"/>
    </source>
</evidence>
<sequence>MSTQSPPLLTRKSTTGSSQGLNSSPRENSPSPTFRERQRNSRGQSTSSFQGPYNGQPSPTASTTSFHQRRSPPLAAQTIPGQIRRATSPLYHSTSRDGSPDNLSPPPAPIHTTTQQSIFHQMNSPQPSSLSHTQSNLLQLNSNQMTPALSFARPVPRTAPFKSLESFQMTPELIAEIDQAHSMGAGMSGVAYAGGATSGAVSMTAPFESSSLPKESTLERVRSNERPSPRESAGGLTTVQRRDTARDKDRETWERERDRELHRRNSMKRDPPPPQQPSPKLDSQRTDSPQYLPALVGTSGDHSSPYSQYDRELRSAQVAVLPPSPPAPRLNGSYTEPLRSTPPSVVKIATQSPTGQSVKARPPPDKSLPVQEEPEEDGDFDEQHGEQEQERDRWTPGGTDYGRHAHRHEQEERDRERQHHPTTSSPTPSSDILPEEYDHPRYEARHERNGRDSLGQNQRKKSDEVKQEHDGDEEELVQNSGRNTQSQDEESYTPRSLLRACRLSVALEPAIRPHTHSNSNSNSNSNSSDNIPNNNNNNNNNSIIPNHPHVFGAVTARRTGSVCVHSMRLILRARWSS</sequence>
<feature type="compositionally biased region" description="Basic and acidic residues" evidence="1">
    <location>
        <begin position="436"/>
        <end position="451"/>
    </location>
</feature>
<feature type="compositionally biased region" description="Polar residues" evidence="1">
    <location>
        <begin position="1"/>
        <end position="32"/>
    </location>
</feature>
<comment type="caution">
    <text evidence="2">The sequence shown here is derived from an EMBL/GenBank/DDBJ whole genome shotgun (WGS) entry which is preliminary data.</text>
</comment>
<proteinExistence type="predicted"/>
<feature type="compositionally biased region" description="Polar residues" evidence="1">
    <location>
        <begin position="477"/>
        <end position="486"/>
    </location>
</feature>
<feature type="compositionally biased region" description="Basic and acidic residues" evidence="1">
    <location>
        <begin position="381"/>
        <end position="394"/>
    </location>
</feature>
<organism evidence="2 3">
    <name type="scientific">Multifurca ochricompacta</name>
    <dbReference type="NCBI Taxonomy" id="376703"/>
    <lineage>
        <taxon>Eukaryota</taxon>
        <taxon>Fungi</taxon>
        <taxon>Dikarya</taxon>
        <taxon>Basidiomycota</taxon>
        <taxon>Agaricomycotina</taxon>
        <taxon>Agaricomycetes</taxon>
        <taxon>Russulales</taxon>
        <taxon>Russulaceae</taxon>
        <taxon>Multifurca</taxon>
    </lineage>
</organism>
<feature type="compositionally biased region" description="Basic and acidic residues" evidence="1">
    <location>
        <begin position="216"/>
        <end position="229"/>
    </location>
</feature>
<dbReference type="AlphaFoldDB" id="A0AAD4LVW5"/>
<feature type="compositionally biased region" description="Low complexity" evidence="1">
    <location>
        <begin position="421"/>
        <end position="430"/>
    </location>
</feature>
<evidence type="ECO:0000256" key="1">
    <source>
        <dbReference type="SAM" id="MobiDB-lite"/>
    </source>
</evidence>
<dbReference type="Proteomes" id="UP001203297">
    <property type="component" value="Unassembled WGS sequence"/>
</dbReference>
<feature type="compositionally biased region" description="Basic and acidic residues" evidence="1">
    <location>
        <begin position="460"/>
        <end position="469"/>
    </location>
</feature>
<feature type="region of interest" description="Disordered" evidence="1">
    <location>
        <begin position="512"/>
        <end position="544"/>
    </location>
</feature>
<gene>
    <name evidence="2" type="ORF">B0F90DRAFT_242015</name>
</gene>
<feature type="compositionally biased region" description="Low complexity" evidence="1">
    <location>
        <begin position="516"/>
        <end position="544"/>
    </location>
</feature>